<dbReference type="Pfam" id="PF12796">
    <property type="entry name" value="Ank_2"/>
    <property type="match status" value="2"/>
</dbReference>
<proteinExistence type="predicted"/>
<dbReference type="PANTHER" id="PTHR24133">
    <property type="entry name" value="ANKYRIN DOMAIN-CONTAINING"/>
    <property type="match status" value="1"/>
</dbReference>
<dbReference type="Proteomes" id="UP001301958">
    <property type="component" value="Unassembled WGS sequence"/>
</dbReference>
<feature type="repeat" description="ANK" evidence="1">
    <location>
        <begin position="636"/>
        <end position="668"/>
    </location>
</feature>
<evidence type="ECO:0000313" key="2">
    <source>
        <dbReference type="EMBL" id="KAK4231341.1"/>
    </source>
</evidence>
<feature type="repeat" description="ANK" evidence="1">
    <location>
        <begin position="519"/>
        <end position="551"/>
    </location>
</feature>
<dbReference type="PROSITE" id="PS50088">
    <property type="entry name" value="ANK_REPEAT"/>
    <property type="match status" value="5"/>
</dbReference>
<evidence type="ECO:0000313" key="3">
    <source>
        <dbReference type="Proteomes" id="UP001301958"/>
    </source>
</evidence>
<dbReference type="SUPFAM" id="SSF48403">
    <property type="entry name" value="Ankyrin repeat"/>
    <property type="match status" value="1"/>
</dbReference>
<protein>
    <submittedName>
        <fullName evidence="2">Ankyrin repeat-containing domain protein</fullName>
    </submittedName>
</protein>
<name>A0AAN7BXS1_9PEZI</name>
<dbReference type="InterPro" id="IPR052391">
    <property type="entry name" value="E3_Ligase-Neurotoxin"/>
</dbReference>
<dbReference type="SMART" id="SM00248">
    <property type="entry name" value="ANK"/>
    <property type="match status" value="7"/>
</dbReference>
<dbReference type="InterPro" id="IPR002110">
    <property type="entry name" value="Ankyrin_rpt"/>
</dbReference>
<feature type="repeat" description="ANK" evidence="1">
    <location>
        <begin position="408"/>
        <end position="440"/>
    </location>
</feature>
<keyword evidence="1" id="KW-0040">ANK repeat</keyword>
<dbReference type="Pfam" id="PF00023">
    <property type="entry name" value="Ank"/>
    <property type="match status" value="1"/>
</dbReference>
<dbReference type="PANTHER" id="PTHR24133:SF40">
    <property type="entry name" value="ANKYRIN REPEAT DOMAIN 44"/>
    <property type="match status" value="1"/>
</dbReference>
<dbReference type="EMBL" id="MU865293">
    <property type="protein sequence ID" value="KAK4231341.1"/>
    <property type="molecule type" value="Genomic_DNA"/>
</dbReference>
<keyword evidence="3" id="KW-1185">Reference proteome</keyword>
<feature type="repeat" description="ANK" evidence="1">
    <location>
        <begin position="336"/>
        <end position="364"/>
    </location>
</feature>
<evidence type="ECO:0000256" key="1">
    <source>
        <dbReference type="PROSITE-ProRule" id="PRU00023"/>
    </source>
</evidence>
<accession>A0AAN7BXS1</accession>
<sequence length="692" mass="77033">MARTHSKPSNQEWEIHKAAIRRLYLIDEIPQKELLNRVKELELSVIKAELEYQLKLWGFKRNIDKETWPYIDNRIQKRKRENKDSEVVFGPKRIKVSTVQKETRRHRDMTVLARIAPPPSPQSPKDADISICTPQLFPMEFVWPTSLPWLRFESNYSYMFSSFTSSPDQTSGCIHSKDVSRSLIASLSRGYPVGQRSNPLKLASTLSISMPEEYSGEHLVRAQIIRTGSGPEFLSKFMKMEIFRASNNFLDTWDNSDSDKEWDRVIAHLQHSGITKTSFDFGSLSDPTLSAFTEKLFQWAFSYILKHQAQPVLNVCKWLLRSGQDVNIPLRSVRDETCTPLQASVQLRRRDLTELLLENGADVNFALGDPKTPLEIAVQLSKPSDVVPDMVQLLLASGANVNHPGFEGPTSALHEAISTKNLAVVKYLVNHGASLRFRKVRDRAPPTAPLGWAASLVNTAPETVSYLLEVLQSRFTSAINGEEEALVQEALVLAASKGNNDVVRYLHAHCSSVDAPNADGITALTLAAAHGHIDTCKLLIHLGAQVDPPSRLISPIHTVCLGPHLDLLDLFIAKGADVNKKSGSLSITVLGQYFLTSTRLDRQLWLDNHSVSPLEIALKTNNFTSTVNLIHAGAKLGGSELLVAVKHLNLELLQVAIQVGANPNQTDDKGRNALQQLLLLDHGVDLKPKQSR</sequence>
<reference evidence="2" key="1">
    <citation type="journal article" date="2023" name="Mol. Phylogenet. Evol.">
        <title>Genome-scale phylogeny and comparative genomics of the fungal order Sordariales.</title>
        <authorList>
            <person name="Hensen N."/>
            <person name="Bonometti L."/>
            <person name="Westerberg I."/>
            <person name="Brannstrom I.O."/>
            <person name="Guillou S."/>
            <person name="Cros-Aarteil S."/>
            <person name="Calhoun S."/>
            <person name="Haridas S."/>
            <person name="Kuo A."/>
            <person name="Mondo S."/>
            <person name="Pangilinan J."/>
            <person name="Riley R."/>
            <person name="LaButti K."/>
            <person name="Andreopoulos B."/>
            <person name="Lipzen A."/>
            <person name="Chen C."/>
            <person name="Yan M."/>
            <person name="Daum C."/>
            <person name="Ng V."/>
            <person name="Clum A."/>
            <person name="Steindorff A."/>
            <person name="Ohm R.A."/>
            <person name="Martin F."/>
            <person name="Silar P."/>
            <person name="Natvig D.O."/>
            <person name="Lalanne C."/>
            <person name="Gautier V."/>
            <person name="Ament-Velasquez S.L."/>
            <person name="Kruys A."/>
            <person name="Hutchinson M.I."/>
            <person name="Powell A.J."/>
            <person name="Barry K."/>
            <person name="Miller A.N."/>
            <person name="Grigoriev I.V."/>
            <person name="Debuchy R."/>
            <person name="Gladieux P."/>
            <person name="Hiltunen Thoren M."/>
            <person name="Johannesson H."/>
        </authorList>
    </citation>
    <scope>NUCLEOTIDE SEQUENCE</scope>
    <source>
        <strain evidence="2">CBS 990.96</strain>
    </source>
</reference>
<organism evidence="2 3">
    <name type="scientific">Podospora fimiseda</name>
    <dbReference type="NCBI Taxonomy" id="252190"/>
    <lineage>
        <taxon>Eukaryota</taxon>
        <taxon>Fungi</taxon>
        <taxon>Dikarya</taxon>
        <taxon>Ascomycota</taxon>
        <taxon>Pezizomycotina</taxon>
        <taxon>Sordariomycetes</taxon>
        <taxon>Sordariomycetidae</taxon>
        <taxon>Sordariales</taxon>
        <taxon>Podosporaceae</taxon>
        <taxon>Podospora</taxon>
    </lineage>
</organism>
<dbReference type="PROSITE" id="PS50297">
    <property type="entry name" value="ANK_REP_REGION"/>
    <property type="match status" value="2"/>
</dbReference>
<gene>
    <name evidence="2" type="ORF">QBC38DRAFT_451357</name>
</gene>
<dbReference type="AlphaFoldDB" id="A0AAN7BXS1"/>
<dbReference type="Gene3D" id="1.25.40.20">
    <property type="entry name" value="Ankyrin repeat-containing domain"/>
    <property type="match status" value="2"/>
</dbReference>
<reference evidence="2" key="2">
    <citation type="submission" date="2023-05" db="EMBL/GenBank/DDBJ databases">
        <authorList>
            <consortium name="Lawrence Berkeley National Laboratory"/>
            <person name="Steindorff A."/>
            <person name="Hensen N."/>
            <person name="Bonometti L."/>
            <person name="Westerberg I."/>
            <person name="Brannstrom I.O."/>
            <person name="Guillou S."/>
            <person name="Cros-Aarteil S."/>
            <person name="Calhoun S."/>
            <person name="Haridas S."/>
            <person name="Kuo A."/>
            <person name="Mondo S."/>
            <person name="Pangilinan J."/>
            <person name="Riley R."/>
            <person name="Labutti K."/>
            <person name="Andreopoulos B."/>
            <person name="Lipzen A."/>
            <person name="Chen C."/>
            <person name="Yanf M."/>
            <person name="Daum C."/>
            <person name="Ng V."/>
            <person name="Clum A."/>
            <person name="Ohm R."/>
            <person name="Martin F."/>
            <person name="Silar P."/>
            <person name="Natvig D."/>
            <person name="Lalanne C."/>
            <person name="Gautier V."/>
            <person name="Ament-Velasquez S.L."/>
            <person name="Kruys A."/>
            <person name="Hutchinson M.I."/>
            <person name="Powell A.J."/>
            <person name="Barry K."/>
            <person name="Miller A.N."/>
            <person name="Grigoriev I.V."/>
            <person name="Debuchy R."/>
            <person name="Gladieux P."/>
            <person name="Thoren M.H."/>
            <person name="Johannesson H."/>
        </authorList>
    </citation>
    <scope>NUCLEOTIDE SEQUENCE</scope>
    <source>
        <strain evidence="2">CBS 990.96</strain>
    </source>
</reference>
<comment type="caution">
    <text evidence="2">The sequence shown here is derived from an EMBL/GenBank/DDBJ whole genome shotgun (WGS) entry which is preliminary data.</text>
</comment>
<dbReference type="InterPro" id="IPR036770">
    <property type="entry name" value="Ankyrin_rpt-contain_sf"/>
</dbReference>
<feature type="repeat" description="ANK" evidence="1">
    <location>
        <begin position="369"/>
        <end position="402"/>
    </location>
</feature>